<dbReference type="PANTHER" id="PTHR14456:SF2">
    <property type="entry name" value="INOSITOL-PENTAKISPHOSPHATE 2-KINASE"/>
    <property type="match status" value="1"/>
</dbReference>
<evidence type="ECO:0000313" key="8">
    <source>
        <dbReference type="EMBL" id="KAK3767627.1"/>
    </source>
</evidence>
<keyword evidence="5 6" id="KW-0067">ATP-binding</keyword>
<dbReference type="GO" id="GO:0032958">
    <property type="term" value="P:inositol phosphate biosynthetic process"/>
    <property type="evidence" value="ECO:0007669"/>
    <property type="project" value="TreeGrafter"/>
</dbReference>
<organism evidence="8 9">
    <name type="scientific">Elysia crispata</name>
    <name type="common">lettuce slug</name>
    <dbReference type="NCBI Taxonomy" id="231223"/>
    <lineage>
        <taxon>Eukaryota</taxon>
        <taxon>Metazoa</taxon>
        <taxon>Spiralia</taxon>
        <taxon>Lophotrochozoa</taxon>
        <taxon>Mollusca</taxon>
        <taxon>Gastropoda</taxon>
        <taxon>Heterobranchia</taxon>
        <taxon>Euthyneura</taxon>
        <taxon>Panpulmonata</taxon>
        <taxon>Sacoglossa</taxon>
        <taxon>Placobranchoidea</taxon>
        <taxon>Plakobranchidae</taxon>
        <taxon>Elysia</taxon>
    </lineage>
</organism>
<dbReference type="EMBL" id="JAWDGP010004135">
    <property type="protein sequence ID" value="KAK3767627.1"/>
    <property type="molecule type" value="Genomic_DNA"/>
</dbReference>
<dbReference type="PANTHER" id="PTHR14456">
    <property type="entry name" value="INOSITOL POLYPHOSPHATE KINASE 1"/>
    <property type="match status" value="1"/>
</dbReference>
<keyword evidence="4 6" id="KW-0418">Kinase</keyword>
<feature type="region of interest" description="Disordered" evidence="7">
    <location>
        <begin position="93"/>
        <end position="119"/>
    </location>
</feature>
<evidence type="ECO:0000256" key="7">
    <source>
        <dbReference type="SAM" id="MobiDB-lite"/>
    </source>
</evidence>
<comment type="domain">
    <text evidence="6">The EXKPK motif is conserved in inositol-pentakisphosphate 2-kinases of both family 1 and 2.</text>
</comment>
<dbReference type="AlphaFoldDB" id="A0AAE1DEL4"/>
<evidence type="ECO:0000256" key="1">
    <source>
        <dbReference type="ARBA" id="ARBA00012023"/>
    </source>
</evidence>
<protein>
    <recommendedName>
        <fullName evidence="1 6">Inositol-pentakisphosphate 2-kinase</fullName>
        <ecNumber evidence="1 6">2.7.1.158</ecNumber>
    </recommendedName>
</protein>
<dbReference type="Pfam" id="PF06090">
    <property type="entry name" value="Ins_P5_2-kin"/>
    <property type="match status" value="1"/>
</dbReference>
<name>A0AAE1DEL4_9GAST</name>
<dbReference type="GO" id="GO:0005524">
    <property type="term" value="F:ATP binding"/>
    <property type="evidence" value="ECO:0007669"/>
    <property type="project" value="UniProtKB-KW"/>
</dbReference>
<comment type="caution">
    <text evidence="8">The sequence shown here is derived from an EMBL/GenBank/DDBJ whole genome shotgun (WGS) entry which is preliminary data.</text>
</comment>
<evidence type="ECO:0000256" key="2">
    <source>
        <dbReference type="ARBA" id="ARBA00022679"/>
    </source>
</evidence>
<evidence type="ECO:0000256" key="5">
    <source>
        <dbReference type="ARBA" id="ARBA00022840"/>
    </source>
</evidence>
<feature type="compositionally biased region" description="Basic and acidic residues" evidence="7">
    <location>
        <begin position="95"/>
        <end position="119"/>
    </location>
</feature>
<dbReference type="GO" id="GO:0035299">
    <property type="term" value="F:inositol-1,3,4,5,6-pentakisphosphate 2-kinase activity"/>
    <property type="evidence" value="ECO:0007669"/>
    <property type="project" value="UniProtKB-EC"/>
</dbReference>
<dbReference type="EC" id="2.7.1.158" evidence="1 6"/>
<comment type="function">
    <text evidence="6">Phosphorylates Ins(1,3,4,5,6)P5 at position 2 to form Ins(1,2,3,4,5,6)P6 (InsP6 or phytate).</text>
</comment>
<evidence type="ECO:0000313" key="9">
    <source>
        <dbReference type="Proteomes" id="UP001283361"/>
    </source>
</evidence>
<keyword evidence="9" id="KW-1185">Reference proteome</keyword>
<dbReference type="GO" id="GO:0005634">
    <property type="term" value="C:nucleus"/>
    <property type="evidence" value="ECO:0007669"/>
    <property type="project" value="TreeGrafter"/>
</dbReference>
<evidence type="ECO:0000256" key="6">
    <source>
        <dbReference type="RuleBase" id="RU364126"/>
    </source>
</evidence>
<dbReference type="Proteomes" id="UP001283361">
    <property type="component" value="Unassembled WGS sequence"/>
</dbReference>
<gene>
    <name evidence="8" type="ORF">RRG08_003888</name>
</gene>
<keyword evidence="3 6" id="KW-0547">Nucleotide-binding</keyword>
<evidence type="ECO:0000256" key="3">
    <source>
        <dbReference type="ARBA" id="ARBA00022741"/>
    </source>
</evidence>
<sequence length="313" mass="35729">MKRKEDGGRGRDRERIKYSLHGLIKAPQHQLKICKNGKEVYGSEIRQDLSEILKDWFPEHTNCSDELLSKFLDLIIEVLLYSTKDNATIPAQKYSESHEISGRERRQMGAEGSDRDSVVGRVEPEPTRLVSNGQGGGQICGKSPFFSSSKARDTENKMPNGCVLECMSRLQQMDQLDIEDIFHLHSSLATKMMADPDLRKKWKWDGPFTDISWILRENYETADMCGNPIEEDVLKVKRFLVSKTLQDCSIIVAIKPVSGGRGSQRDDHCLSFHGVLYEFAVRIIDLDPKSFDKVPFYYYQAVDIVSAFEDLMH</sequence>
<comment type="catalytic activity">
    <reaction evidence="6">
        <text>1D-myo-inositol 1,3,4,5,6-pentakisphosphate + ATP = 1D-myo-inositol hexakisphosphate + ADP + H(+)</text>
        <dbReference type="Rhea" id="RHEA:20313"/>
        <dbReference type="ChEBI" id="CHEBI:15378"/>
        <dbReference type="ChEBI" id="CHEBI:30616"/>
        <dbReference type="ChEBI" id="CHEBI:57733"/>
        <dbReference type="ChEBI" id="CHEBI:58130"/>
        <dbReference type="ChEBI" id="CHEBI:456216"/>
        <dbReference type="EC" id="2.7.1.158"/>
    </reaction>
</comment>
<accession>A0AAE1DEL4</accession>
<dbReference type="InterPro" id="IPR009286">
    <property type="entry name" value="Ins_P5_2-kin"/>
</dbReference>
<proteinExistence type="predicted"/>
<reference evidence="8" key="1">
    <citation type="journal article" date="2023" name="G3 (Bethesda)">
        <title>A reference genome for the long-term kleptoplast-retaining sea slug Elysia crispata morphotype clarki.</title>
        <authorList>
            <person name="Eastman K.E."/>
            <person name="Pendleton A.L."/>
            <person name="Shaikh M.A."/>
            <person name="Suttiyut T."/>
            <person name="Ogas R."/>
            <person name="Tomko P."/>
            <person name="Gavelis G."/>
            <person name="Widhalm J.R."/>
            <person name="Wisecaver J.H."/>
        </authorList>
    </citation>
    <scope>NUCLEOTIDE SEQUENCE</scope>
    <source>
        <strain evidence="8">ECLA1</strain>
    </source>
</reference>
<evidence type="ECO:0000256" key="4">
    <source>
        <dbReference type="ARBA" id="ARBA00022777"/>
    </source>
</evidence>
<keyword evidence="2 6" id="KW-0808">Transferase</keyword>